<feature type="coiled-coil region" evidence="5">
    <location>
        <begin position="155"/>
        <end position="185"/>
    </location>
</feature>
<dbReference type="Gene3D" id="3.40.190.100">
    <property type="entry name" value="Glycine betaine-binding periplasmic protein, domain 2"/>
    <property type="match status" value="1"/>
</dbReference>
<dbReference type="GO" id="GO:0015226">
    <property type="term" value="F:carnitine transmembrane transporter activity"/>
    <property type="evidence" value="ECO:0007669"/>
    <property type="project" value="TreeGrafter"/>
</dbReference>
<dbReference type="PROSITE" id="PS51257">
    <property type="entry name" value="PROKAR_LIPOPROTEIN"/>
    <property type="match status" value="1"/>
</dbReference>
<dbReference type="PANTHER" id="PTHR47737:SF1">
    <property type="entry name" value="GLYCINE BETAINE_PROLINE BETAINE TRANSPORT SYSTEM PERMEASE PROTEIN PROW"/>
    <property type="match status" value="1"/>
</dbReference>
<name>A0A2T4U9N1_9BACI</name>
<protein>
    <submittedName>
        <fullName evidence="8">Glycine/betaine ABC transporter</fullName>
    </submittedName>
</protein>
<evidence type="ECO:0000256" key="6">
    <source>
        <dbReference type="SAM" id="SignalP"/>
    </source>
</evidence>
<keyword evidence="4" id="KW-0472">Membrane</keyword>
<dbReference type="Proteomes" id="UP000240509">
    <property type="component" value="Unassembled WGS sequence"/>
</dbReference>
<evidence type="ECO:0000256" key="1">
    <source>
        <dbReference type="ARBA" id="ARBA00004236"/>
    </source>
</evidence>
<keyword evidence="2" id="KW-0813">Transport</keyword>
<evidence type="ECO:0000256" key="2">
    <source>
        <dbReference type="ARBA" id="ARBA00022448"/>
    </source>
</evidence>
<dbReference type="EMBL" id="PZJJ01000002">
    <property type="protein sequence ID" value="PTL40099.1"/>
    <property type="molecule type" value="Genomic_DNA"/>
</dbReference>
<dbReference type="OrthoDB" id="9787902at2"/>
<dbReference type="GO" id="GO:0043190">
    <property type="term" value="C:ATP-binding cassette (ABC) transporter complex"/>
    <property type="evidence" value="ECO:0007669"/>
    <property type="project" value="InterPro"/>
</dbReference>
<reference evidence="8 9" key="1">
    <citation type="submission" date="2018-03" db="EMBL/GenBank/DDBJ databases">
        <title>Alkalicoccus saliphilus sp. nov., isolated from a mineral pool.</title>
        <authorList>
            <person name="Zhao B."/>
        </authorList>
    </citation>
    <scope>NUCLEOTIDE SEQUENCE [LARGE SCALE GENOMIC DNA]</scope>
    <source>
        <strain evidence="8 9">6AG</strain>
    </source>
</reference>
<proteinExistence type="predicted"/>
<keyword evidence="6" id="KW-0732">Signal</keyword>
<accession>A0A2T4U9N1</accession>
<evidence type="ECO:0000259" key="7">
    <source>
        <dbReference type="Pfam" id="PF04069"/>
    </source>
</evidence>
<evidence type="ECO:0000256" key="3">
    <source>
        <dbReference type="ARBA" id="ARBA00022475"/>
    </source>
</evidence>
<dbReference type="Pfam" id="PF04069">
    <property type="entry name" value="OpuAC"/>
    <property type="match status" value="2"/>
</dbReference>
<dbReference type="PANTHER" id="PTHR47737">
    <property type="entry name" value="GLYCINE BETAINE/PROLINE BETAINE TRANSPORT SYSTEM PERMEASE PROTEIN PROW"/>
    <property type="match status" value="1"/>
</dbReference>
<dbReference type="InterPro" id="IPR007210">
    <property type="entry name" value="ABC_Gly_betaine_transp_sub-bd"/>
</dbReference>
<evidence type="ECO:0000256" key="4">
    <source>
        <dbReference type="ARBA" id="ARBA00023136"/>
    </source>
</evidence>
<evidence type="ECO:0000256" key="5">
    <source>
        <dbReference type="SAM" id="Coils"/>
    </source>
</evidence>
<feature type="domain" description="ABC-type glycine betaine transport system substrate-binding" evidence="7">
    <location>
        <begin position="208"/>
        <end position="307"/>
    </location>
</feature>
<feature type="chain" id="PRO_5015692529" evidence="6">
    <location>
        <begin position="31"/>
        <end position="308"/>
    </location>
</feature>
<dbReference type="GO" id="GO:0005275">
    <property type="term" value="F:amine transmembrane transporter activity"/>
    <property type="evidence" value="ECO:0007669"/>
    <property type="project" value="TreeGrafter"/>
</dbReference>
<comment type="subcellular location">
    <subcellularLocation>
        <location evidence="1">Cell membrane</location>
    </subcellularLocation>
</comment>
<dbReference type="GO" id="GO:0031460">
    <property type="term" value="P:glycine betaine transport"/>
    <property type="evidence" value="ECO:0007669"/>
    <property type="project" value="TreeGrafter"/>
</dbReference>
<keyword evidence="5" id="KW-0175">Coiled coil</keyword>
<organism evidence="8 9">
    <name type="scientific">Alkalicoccus saliphilus</name>
    <dbReference type="NCBI Taxonomy" id="200989"/>
    <lineage>
        <taxon>Bacteria</taxon>
        <taxon>Bacillati</taxon>
        <taxon>Bacillota</taxon>
        <taxon>Bacilli</taxon>
        <taxon>Bacillales</taxon>
        <taxon>Bacillaceae</taxon>
        <taxon>Alkalicoccus</taxon>
    </lineage>
</organism>
<keyword evidence="3" id="KW-1003">Cell membrane</keyword>
<keyword evidence="9" id="KW-1185">Reference proteome</keyword>
<gene>
    <name evidence="8" type="ORF">C6Y45_01595</name>
</gene>
<dbReference type="SUPFAM" id="SSF53850">
    <property type="entry name" value="Periplasmic binding protein-like II"/>
    <property type="match status" value="2"/>
</dbReference>
<feature type="signal peptide" evidence="6">
    <location>
        <begin position="1"/>
        <end position="30"/>
    </location>
</feature>
<sequence length="308" mass="34170">MRRDILIIKNSKSISILSITSLLFITGACASGEGGAEGNDEAAASIGEETDYEIIGIDPGTGIMENADEAIEVYELEEEWSVVSSSGPVMTAELGNAIEDEEPVIVTGWQPHWKFIEFDLKFLEDPEGVFGEGNDIHTMARLGLEEDLPGVYQLFDQFEWEMSEMEEVMVMAEEEDTEVEEAARQWIEENEELVAEWTDGIEEGDGQEVELTLVNWADAVAATNVVSEVLQDLGYETNLVEVMIDAMYAGIADGSADAMFASWLPAQQNYYDDYEEEIEDLGPNTEGTRIGLVVPDYMDIESIEDLQE</sequence>
<evidence type="ECO:0000313" key="8">
    <source>
        <dbReference type="EMBL" id="PTL40099.1"/>
    </source>
</evidence>
<dbReference type="AlphaFoldDB" id="A0A2T4U9N1"/>
<feature type="domain" description="ABC-type glycine betaine transport system substrate-binding" evidence="7">
    <location>
        <begin position="46"/>
        <end position="189"/>
    </location>
</feature>
<dbReference type="GO" id="GO:0015871">
    <property type="term" value="P:choline transport"/>
    <property type="evidence" value="ECO:0007669"/>
    <property type="project" value="TreeGrafter"/>
</dbReference>
<comment type="caution">
    <text evidence="8">The sequence shown here is derived from an EMBL/GenBank/DDBJ whole genome shotgun (WGS) entry which is preliminary data.</text>
</comment>
<evidence type="ECO:0000313" key="9">
    <source>
        <dbReference type="Proteomes" id="UP000240509"/>
    </source>
</evidence>
<dbReference type="Gene3D" id="3.10.105.10">
    <property type="entry name" value="Dipeptide-binding Protein, Domain 3"/>
    <property type="match status" value="1"/>
</dbReference>